<proteinExistence type="predicted"/>
<comment type="caution">
    <text evidence="1">The sequence shown here is derived from an EMBL/GenBank/DDBJ whole genome shotgun (WGS) entry which is preliminary data.</text>
</comment>
<evidence type="ECO:0000313" key="2">
    <source>
        <dbReference type="Proteomes" id="UP000061348"/>
    </source>
</evidence>
<dbReference type="AlphaFoldDB" id="A0A109LGP7"/>
<dbReference type="Proteomes" id="UP000061348">
    <property type="component" value="Unassembled WGS sequence"/>
</dbReference>
<name>A0A109LGP7_PSEFL</name>
<accession>A0A109LGP7</accession>
<dbReference type="PATRIC" id="fig|294.194.peg.3095"/>
<reference evidence="1 2" key="1">
    <citation type="submission" date="2015-05" db="EMBL/GenBank/DDBJ databases">
        <title>A genomic and transcriptomic approach to investigate the blue pigment phenotype in Pseudomonas fluorescens.</title>
        <authorList>
            <person name="Andreani N.A."/>
            <person name="Cardazzo B."/>
        </authorList>
    </citation>
    <scope>NUCLEOTIDE SEQUENCE [LARGE SCALE GENOMIC DNA]</scope>
    <source>
        <strain evidence="1 2">Ps_22</strain>
    </source>
</reference>
<evidence type="ECO:0000313" key="1">
    <source>
        <dbReference type="EMBL" id="KWV87497.1"/>
    </source>
</evidence>
<sequence>MTGPARPKAMRQVRCLSGRRNFRPLTNSENSTATSVRCSIQRAEPLMSRCSRSTPRGPMAIPSNRHTAEVVTGIQRKYEEVRARVSSTAPNTANHRMKVIVRVPGPWSMQL</sequence>
<dbReference type="EMBL" id="LCYA01000077">
    <property type="protein sequence ID" value="KWV87497.1"/>
    <property type="molecule type" value="Genomic_DNA"/>
</dbReference>
<organism evidence="1 2">
    <name type="scientific">Pseudomonas fluorescens</name>
    <dbReference type="NCBI Taxonomy" id="294"/>
    <lineage>
        <taxon>Bacteria</taxon>
        <taxon>Pseudomonadati</taxon>
        <taxon>Pseudomonadota</taxon>
        <taxon>Gammaproteobacteria</taxon>
        <taxon>Pseudomonadales</taxon>
        <taxon>Pseudomonadaceae</taxon>
        <taxon>Pseudomonas</taxon>
    </lineage>
</organism>
<gene>
    <name evidence="1" type="ORF">PFLmoz3_02780</name>
</gene>
<protein>
    <submittedName>
        <fullName evidence="1">Uncharacterized protein</fullName>
    </submittedName>
</protein>